<protein>
    <submittedName>
        <fullName evidence="2">Uncharacterized protein</fullName>
    </submittedName>
</protein>
<proteinExistence type="predicted"/>
<organism evidence="1 2">
    <name type="scientific">Panagrolaimus sp. JU765</name>
    <dbReference type="NCBI Taxonomy" id="591449"/>
    <lineage>
        <taxon>Eukaryota</taxon>
        <taxon>Metazoa</taxon>
        <taxon>Ecdysozoa</taxon>
        <taxon>Nematoda</taxon>
        <taxon>Chromadorea</taxon>
        <taxon>Rhabditida</taxon>
        <taxon>Tylenchina</taxon>
        <taxon>Panagrolaimomorpha</taxon>
        <taxon>Panagrolaimoidea</taxon>
        <taxon>Panagrolaimidae</taxon>
        <taxon>Panagrolaimus</taxon>
    </lineage>
</organism>
<sequence length="102" mass="11392">MASSQKKFKSGSGTALSTQRILSSSEVSTTAPITTRGLKLSQFFNGFAVDEHNAKRLIENQKKIIVGFLESNNVTFIFFTKIFINGQLKNLKDLSQSRLDLY</sequence>
<reference evidence="2" key="1">
    <citation type="submission" date="2022-11" db="UniProtKB">
        <authorList>
            <consortium name="WormBaseParasite"/>
        </authorList>
    </citation>
    <scope>IDENTIFICATION</scope>
</reference>
<name>A0AC34QZW6_9BILA</name>
<dbReference type="Proteomes" id="UP000887576">
    <property type="component" value="Unplaced"/>
</dbReference>
<evidence type="ECO:0000313" key="2">
    <source>
        <dbReference type="WBParaSite" id="JU765_v2.g20750.t1"/>
    </source>
</evidence>
<dbReference type="WBParaSite" id="JU765_v2.g20750.t1">
    <property type="protein sequence ID" value="JU765_v2.g20750.t1"/>
    <property type="gene ID" value="JU765_v2.g20750"/>
</dbReference>
<accession>A0AC34QZW6</accession>
<evidence type="ECO:0000313" key="1">
    <source>
        <dbReference type="Proteomes" id="UP000887576"/>
    </source>
</evidence>